<sequence length="285" mass="31581">MLLWAPQGAPEFIYTVVLKPRFLRNMANAALFSIIPKQAILLEGAVMLNPADPVVSGALMLGVYEKFETELMRKILKPGMTVLDVGANVGYYTAIAAYRVGNHGRVIAFEPDPVNFSFLNATIKANAFQNVSAHQAALGDRNDETTLFKSPSNMGDHRMYAFPESTETITVPLMTLDDFVKSQGLQKIDVIKMDIQGAEGQALRGMMNALGAQKSVTLITEFWPKGLKAAGTDPRWFLETLHDLNFSIMHIDEASFTVRNISDFQAFINSLPGRKYTNLICEKKQ</sequence>
<name>A0A1F5BUW8_9BACT</name>
<dbReference type="InterPro" id="IPR006342">
    <property type="entry name" value="FkbM_mtfrase"/>
</dbReference>
<proteinExistence type="predicted"/>
<gene>
    <name evidence="2" type="ORF">A2988_02360</name>
</gene>
<evidence type="ECO:0000313" key="2">
    <source>
        <dbReference type="EMBL" id="OGD34348.1"/>
    </source>
</evidence>
<dbReference type="Proteomes" id="UP000176650">
    <property type="component" value="Unassembled WGS sequence"/>
</dbReference>
<dbReference type="EMBL" id="MEYS01000001">
    <property type="protein sequence ID" value="OGD34348.1"/>
    <property type="molecule type" value="Genomic_DNA"/>
</dbReference>
<dbReference type="InterPro" id="IPR052514">
    <property type="entry name" value="SAM-dependent_MTase"/>
</dbReference>
<dbReference type="AlphaFoldDB" id="A0A1F5BUW8"/>
<dbReference type="InterPro" id="IPR029063">
    <property type="entry name" value="SAM-dependent_MTases_sf"/>
</dbReference>
<dbReference type="STRING" id="1797298.A2988_02360"/>
<dbReference type="Pfam" id="PF05050">
    <property type="entry name" value="Methyltransf_21"/>
    <property type="match status" value="1"/>
</dbReference>
<dbReference type="NCBIfam" id="TIGR01444">
    <property type="entry name" value="fkbM_fam"/>
    <property type="match status" value="1"/>
</dbReference>
<dbReference type="Gene3D" id="3.40.50.150">
    <property type="entry name" value="Vaccinia Virus protein VP39"/>
    <property type="match status" value="1"/>
</dbReference>
<dbReference type="PANTHER" id="PTHR34203">
    <property type="entry name" value="METHYLTRANSFERASE, FKBM FAMILY PROTEIN"/>
    <property type="match status" value="1"/>
</dbReference>
<feature type="domain" description="Methyltransferase FkbM" evidence="1">
    <location>
        <begin position="84"/>
        <end position="221"/>
    </location>
</feature>
<comment type="caution">
    <text evidence="2">The sequence shown here is derived from an EMBL/GenBank/DDBJ whole genome shotgun (WGS) entry which is preliminary data.</text>
</comment>
<reference evidence="2 3" key="1">
    <citation type="journal article" date="2016" name="Nat. Commun.">
        <title>Thousands of microbial genomes shed light on interconnected biogeochemical processes in an aquifer system.</title>
        <authorList>
            <person name="Anantharaman K."/>
            <person name="Brown C.T."/>
            <person name="Hug L.A."/>
            <person name="Sharon I."/>
            <person name="Castelle C.J."/>
            <person name="Probst A.J."/>
            <person name="Thomas B.C."/>
            <person name="Singh A."/>
            <person name="Wilkins M.J."/>
            <person name="Karaoz U."/>
            <person name="Brodie E.L."/>
            <person name="Williams K.H."/>
            <person name="Hubbard S.S."/>
            <person name="Banfield J.F."/>
        </authorList>
    </citation>
    <scope>NUCLEOTIDE SEQUENCE [LARGE SCALE GENOMIC DNA]</scope>
</reference>
<evidence type="ECO:0000313" key="3">
    <source>
        <dbReference type="Proteomes" id="UP000176650"/>
    </source>
</evidence>
<organism evidence="2 3">
    <name type="scientific">Candidatus Azambacteria bacterium RIFCSPLOWO2_01_FULL_46_25</name>
    <dbReference type="NCBI Taxonomy" id="1797298"/>
    <lineage>
        <taxon>Bacteria</taxon>
        <taxon>Candidatus Azamiibacteriota</taxon>
    </lineage>
</organism>
<dbReference type="PANTHER" id="PTHR34203:SF15">
    <property type="entry name" value="SLL1173 PROTEIN"/>
    <property type="match status" value="1"/>
</dbReference>
<evidence type="ECO:0000259" key="1">
    <source>
        <dbReference type="Pfam" id="PF05050"/>
    </source>
</evidence>
<dbReference type="SUPFAM" id="SSF53335">
    <property type="entry name" value="S-adenosyl-L-methionine-dependent methyltransferases"/>
    <property type="match status" value="1"/>
</dbReference>
<protein>
    <recommendedName>
        <fullName evidence="1">Methyltransferase FkbM domain-containing protein</fullName>
    </recommendedName>
</protein>
<accession>A0A1F5BUW8</accession>